<reference evidence="1 2" key="1">
    <citation type="submission" date="2019-05" db="EMBL/GenBank/DDBJ databases">
        <title>Another draft genome of Portunus trituberculatus and its Hox gene families provides insights of decapod evolution.</title>
        <authorList>
            <person name="Jeong J.-H."/>
            <person name="Song I."/>
            <person name="Kim S."/>
            <person name="Choi T."/>
            <person name="Kim D."/>
            <person name="Ryu S."/>
            <person name="Kim W."/>
        </authorList>
    </citation>
    <scope>NUCLEOTIDE SEQUENCE [LARGE SCALE GENOMIC DNA]</scope>
    <source>
        <tissue evidence="1">Muscle</tissue>
    </source>
</reference>
<dbReference type="EMBL" id="VSRR010001564">
    <property type="protein sequence ID" value="MPC26170.1"/>
    <property type="molecule type" value="Genomic_DNA"/>
</dbReference>
<evidence type="ECO:0000313" key="1">
    <source>
        <dbReference type="EMBL" id="MPC26170.1"/>
    </source>
</evidence>
<dbReference type="Proteomes" id="UP000324222">
    <property type="component" value="Unassembled WGS sequence"/>
</dbReference>
<keyword evidence="2" id="KW-1185">Reference proteome</keyword>
<sequence length="94" mass="9734">MIAAITGRFPLHETAPPFPTRADVFPLVLSLITSHTPDTSLLPPLPPHSPSPARPISGNKACEVSGTFICKDFSTGRDGALLVGGINSGMAVQA</sequence>
<dbReference type="AlphaFoldDB" id="A0A5B7DX81"/>
<evidence type="ECO:0000313" key="2">
    <source>
        <dbReference type="Proteomes" id="UP000324222"/>
    </source>
</evidence>
<protein>
    <submittedName>
        <fullName evidence="1">Uncharacterized protein</fullName>
    </submittedName>
</protein>
<comment type="caution">
    <text evidence="1">The sequence shown here is derived from an EMBL/GenBank/DDBJ whole genome shotgun (WGS) entry which is preliminary data.</text>
</comment>
<name>A0A5B7DX81_PORTR</name>
<gene>
    <name evidence="1" type="ORF">E2C01_019303</name>
</gene>
<accession>A0A5B7DX81</accession>
<organism evidence="1 2">
    <name type="scientific">Portunus trituberculatus</name>
    <name type="common">Swimming crab</name>
    <name type="synonym">Neptunus trituberculatus</name>
    <dbReference type="NCBI Taxonomy" id="210409"/>
    <lineage>
        <taxon>Eukaryota</taxon>
        <taxon>Metazoa</taxon>
        <taxon>Ecdysozoa</taxon>
        <taxon>Arthropoda</taxon>
        <taxon>Crustacea</taxon>
        <taxon>Multicrustacea</taxon>
        <taxon>Malacostraca</taxon>
        <taxon>Eumalacostraca</taxon>
        <taxon>Eucarida</taxon>
        <taxon>Decapoda</taxon>
        <taxon>Pleocyemata</taxon>
        <taxon>Brachyura</taxon>
        <taxon>Eubrachyura</taxon>
        <taxon>Portunoidea</taxon>
        <taxon>Portunidae</taxon>
        <taxon>Portuninae</taxon>
        <taxon>Portunus</taxon>
    </lineage>
</organism>
<proteinExistence type="predicted"/>